<dbReference type="Proteomes" id="UP000631181">
    <property type="component" value="Unassembled WGS sequence"/>
</dbReference>
<dbReference type="PROSITE" id="PS01159">
    <property type="entry name" value="WW_DOMAIN_1"/>
    <property type="match status" value="1"/>
</dbReference>
<dbReference type="PROSITE" id="PS50020">
    <property type="entry name" value="WW_DOMAIN_2"/>
    <property type="match status" value="1"/>
</dbReference>
<name>A0A8J8W8F8_9EURO</name>
<dbReference type="InterPro" id="IPR001202">
    <property type="entry name" value="WW_dom"/>
</dbReference>
<feature type="compositionally biased region" description="Basic and acidic residues" evidence="1">
    <location>
        <begin position="275"/>
        <end position="286"/>
    </location>
</feature>
<proteinExistence type="predicted"/>
<feature type="region of interest" description="Disordered" evidence="1">
    <location>
        <begin position="243"/>
        <end position="286"/>
    </location>
</feature>
<reference evidence="3" key="1">
    <citation type="journal article" date="2020" name="Front. Microbiol.">
        <title>Gene regulatory networks of Penicillium echinulatum 2HH and Penicillium oxalicum 114-2 inferred by a computational biology approach.</title>
        <authorList>
            <person name="Lenz A.R."/>
            <person name="Galan-Vasquez E."/>
            <person name="Balbinot E."/>
            <person name="De Abreu F.P."/>
            <person name="De Oliveira N.S."/>
            <person name="Da Rosa L.O."/>
            <person name="De Avila E Silva S."/>
            <person name="Camassola M."/>
            <person name="Dillon A.J.P."/>
            <person name="Perez-Rueda E."/>
        </authorList>
    </citation>
    <scope>NUCLEOTIDE SEQUENCE</scope>
    <source>
        <strain evidence="3">S1M29</strain>
    </source>
</reference>
<feature type="region of interest" description="Disordered" evidence="1">
    <location>
        <begin position="1"/>
        <end position="106"/>
    </location>
</feature>
<dbReference type="SUPFAM" id="SSF51045">
    <property type="entry name" value="WW domain"/>
    <property type="match status" value="1"/>
</dbReference>
<sequence length="286" mass="31382">MSDQPPSPDPHPNEPRAVPSAPETPSPDVEKPTIETSSPNDDHADTTLERSSSRDDQENPSSSPALNDPVQTSNDSQSAPPLPVEVPPPLPDEAPPGKAEDDGWEPVWDAKSQAFYFFNRFTGLTQWENPRVPEAAAPGTESASASAAEAPKAPEEKAPVLGGYNPAIHGDYDPNAYYAQQHEQLSQETGGSAVDAAATYAATGTFNRFTGRWQADANLPENYNDENKARRQMNAFFDVDAAANSHDGRSLKAERSGKKLSKKELKMFKEKRREKKEEKRRAWLRD</sequence>
<comment type="caution">
    <text evidence="3">The sequence shown here is derived from an EMBL/GenBank/DDBJ whole genome shotgun (WGS) entry which is preliminary data.</text>
</comment>
<dbReference type="InterPro" id="IPR036020">
    <property type="entry name" value="WW_dom_sf"/>
</dbReference>
<evidence type="ECO:0000313" key="4">
    <source>
        <dbReference type="Proteomes" id="UP000631181"/>
    </source>
</evidence>
<gene>
    <name evidence="3" type="ORF">PECM_000741</name>
</gene>
<dbReference type="EMBL" id="WIWV01000011">
    <property type="protein sequence ID" value="KAF7718824.1"/>
    <property type="molecule type" value="Genomic_DNA"/>
</dbReference>
<feature type="compositionally biased region" description="Low complexity" evidence="1">
    <location>
        <begin position="133"/>
        <end position="151"/>
    </location>
</feature>
<accession>A0A8J8W8F8</accession>
<dbReference type="Pfam" id="PF00397">
    <property type="entry name" value="WW"/>
    <property type="match status" value="1"/>
</dbReference>
<dbReference type="OrthoDB" id="2444812at2759"/>
<feature type="compositionally biased region" description="Basic and acidic residues" evidence="1">
    <location>
        <begin position="40"/>
        <end position="57"/>
    </location>
</feature>
<feature type="compositionally biased region" description="Polar residues" evidence="1">
    <location>
        <begin position="59"/>
        <end position="78"/>
    </location>
</feature>
<feature type="region of interest" description="Disordered" evidence="1">
    <location>
        <begin position="127"/>
        <end position="192"/>
    </location>
</feature>
<evidence type="ECO:0000259" key="2">
    <source>
        <dbReference type="PROSITE" id="PS50020"/>
    </source>
</evidence>
<evidence type="ECO:0000256" key="1">
    <source>
        <dbReference type="SAM" id="MobiDB-lite"/>
    </source>
</evidence>
<feature type="domain" description="WW" evidence="2">
    <location>
        <begin position="98"/>
        <end position="132"/>
    </location>
</feature>
<feature type="compositionally biased region" description="Pro residues" evidence="1">
    <location>
        <begin position="1"/>
        <end position="10"/>
    </location>
</feature>
<evidence type="ECO:0000313" key="3">
    <source>
        <dbReference type="EMBL" id="KAF7718824.1"/>
    </source>
</evidence>
<dbReference type="Gene3D" id="2.20.70.10">
    <property type="match status" value="1"/>
</dbReference>
<dbReference type="AlphaFoldDB" id="A0A8J8W8F8"/>
<feature type="compositionally biased region" description="Pro residues" evidence="1">
    <location>
        <begin position="80"/>
        <end position="94"/>
    </location>
</feature>
<feature type="compositionally biased region" description="Basic and acidic residues" evidence="1">
    <location>
        <begin position="246"/>
        <end position="268"/>
    </location>
</feature>
<keyword evidence="4" id="KW-1185">Reference proteome</keyword>
<organism evidence="3 4">
    <name type="scientific">Penicillium ucsense</name>
    <dbReference type="NCBI Taxonomy" id="2839758"/>
    <lineage>
        <taxon>Eukaryota</taxon>
        <taxon>Fungi</taxon>
        <taxon>Dikarya</taxon>
        <taxon>Ascomycota</taxon>
        <taxon>Pezizomycotina</taxon>
        <taxon>Eurotiomycetes</taxon>
        <taxon>Eurotiomycetidae</taxon>
        <taxon>Eurotiales</taxon>
        <taxon>Aspergillaceae</taxon>
        <taxon>Penicillium</taxon>
    </lineage>
</organism>
<dbReference type="CDD" id="cd00201">
    <property type="entry name" value="WW"/>
    <property type="match status" value="1"/>
</dbReference>
<protein>
    <recommendedName>
        <fullName evidence="2">WW domain-containing protein</fullName>
    </recommendedName>
</protein>